<sequence>MTSRSKGSKRKKGHVSFYEFPDTESVGPSETQGYEEVHTEFLQQKEGLIETKHTVYVPPSPTKPSATQRQKRVQSPSPPPLDPQPSVKTVVPPVMEEEDEDSGAYPGLWKDDDGSSDEEDGEADNEGDGELKDGPRKKRRRTKGSNPLRVFTEHADMMLDEMLRLEGPGANGLVCSQCSTSTCKNYYRCKDCTIPVLRCKECLLMDHAACFTHRIDYWNGEFYQRTSLRDLGLRVQLGHHPGDPCPRPRSAINDDFVVIDSDGLHRVSIDFCSCHLTTPTAVQLLRARLFPATATDPRTAATFRVLETFQMLSFTVKASAHEFMASIRRRTDNTGLEDVPDRYHEFLRIVHEWRHLRLMKRAGRGLDPSGIKGTKEGECVVLCPACPQPGVNLPDNWDTSDDRWIHALFLAIDANFCLSRKAVANESLDPGLNHGFAYIVDEEKFKTYLADFGSLFTEDKSTCNNHDAIKSASIRGGKGWAVTGLGSVQCSRHDMKRPNGCGDLQKGERYVNMDYFCLATLRHNIPLLLVISYDIVCQWSINFVSRCHKYPPNPILGNPALSIKYLVPKFHLPAHVDKCRTNFSFNLTPHVGRTDGEAPERGWSGSNELAYSTREMGPGSRRDTLDDFFGDTNWDKSTRLASSLVDRAIEAVKIRKVQVSAWQQFARTLPSGLVQEWTAMVQTWEKDSSSQNPFEYEGKLITESTVREELAREEEERVKAGNVEIVHDKVSPSEFILQGLNLEDRIRRHLVKVKGQGQHATSNTLAANKDEATRIRQRFIDWEKLQCLYMPTVTPLRQADGEQGGAASENVQDICLYLPSDIIDKHPCSDRLAKYEFRYRIAQAYSSIRALRGRVVVKTHMVNSKKRYTHGNREITRSNAKIQEESARIAQEASRYRAIRQRLVKLSVVMNDRGWEKTFKVLKDEDLRGLTVQDRVDRVGKQVREKVLGEGYKKLTWIWNVAATSTKGTNDAGGGCELSDEDDTEGLVAHEGHADAGLQGSGDTVKGVEDDSFQEGGWADTDKGGESGDEVSEDDGAAEGDDSQSDIDNGQPYSKDDPALRIEFCHTRARAHRWQEECVLLDEELKRVERFWEWDARRWQAHGDRYRPEHFAVKVGPQEQAYPELAERSHEIAKVLAEGKLAYARRQADIRRRLHTKTVKLRSEVTGLETVRVGGQDIAARVMVECARPPSPQQLPPGH</sequence>
<dbReference type="Pfam" id="PF18803">
    <property type="entry name" value="CxC2"/>
    <property type="match status" value="1"/>
</dbReference>
<evidence type="ECO:0000259" key="2">
    <source>
        <dbReference type="Pfam" id="PF18803"/>
    </source>
</evidence>
<feature type="region of interest" description="Disordered" evidence="1">
    <location>
        <begin position="1"/>
        <end position="148"/>
    </location>
</feature>
<dbReference type="Pfam" id="PF18758">
    <property type="entry name" value="KDZ"/>
    <property type="match status" value="1"/>
</dbReference>
<evidence type="ECO:0000313" key="3">
    <source>
        <dbReference type="EMBL" id="RXW21399.1"/>
    </source>
</evidence>
<feature type="compositionally biased region" description="Acidic residues" evidence="1">
    <location>
        <begin position="114"/>
        <end position="128"/>
    </location>
</feature>
<accession>A0A4Q2DMY6</accession>
<name>A0A4Q2DMY6_9AGAR</name>
<feature type="region of interest" description="Disordered" evidence="1">
    <location>
        <begin position="994"/>
        <end position="1058"/>
    </location>
</feature>
<feature type="compositionally biased region" description="Acidic residues" evidence="1">
    <location>
        <begin position="1027"/>
        <end position="1045"/>
    </location>
</feature>
<dbReference type="PANTHER" id="PTHR33096">
    <property type="entry name" value="CXC2 DOMAIN-CONTAINING PROTEIN"/>
    <property type="match status" value="1"/>
</dbReference>
<dbReference type="AlphaFoldDB" id="A0A4Q2DMY6"/>
<dbReference type="EMBL" id="SDEE01000109">
    <property type="protein sequence ID" value="RXW21399.1"/>
    <property type="molecule type" value="Genomic_DNA"/>
</dbReference>
<dbReference type="STRING" id="2316362.A0A4Q2DMY6"/>
<feature type="domain" description="CxC2-like cysteine cluster KDZ transposase-associated" evidence="2">
    <location>
        <begin position="228"/>
        <end position="335"/>
    </location>
</feature>
<dbReference type="InterPro" id="IPR040521">
    <property type="entry name" value="KDZ"/>
</dbReference>
<dbReference type="InterPro" id="IPR041457">
    <property type="entry name" value="CxC2_KDZ-assoc"/>
</dbReference>
<keyword evidence="4" id="KW-1185">Reference proteome</keyword>
<dbReference type="OrthoDB" id="3257338at2759"/>
<reference evidence="3 4" key="1">
    <citation type="submission" date="2019-01" db="EMBL/GenBank/DDBJ databases">
        <title>Draft genome sequence of Psathyrella aberdarensis IHI B618.</title>
        <authorList>
            <person name="Buettner E."/>
            <person name="Kellner H."/>
        </authorList>
    </citation>
    <scope>NUCLEOTIDE SEQUENCE [LARGE SCALE GENOMIC DNA]</scope>
    <source>
        <strain evidence="3 4">IHI B618</strain>
    </source>
</reference>
<dbReference type="PANTHER" id="PTHR33096:SF1">
    <property type="entry name" value="CXC1-LIKE CYSTEINE CLUSTER ASSOCIATED WITH KDZ TRANSPOSASES DOMAIN-CONTAINING PROTEIN"/>
    <property type="match status" value="1"/>
</dbReference>
<organism evidence="3 4">
    <name type="scientific">Candolleomyces aberdarensis</name>
    <dbReference type="NCBI Taxonomy" id="2316362"/>
    <lineage>
        <taxon>Eukaryota</taxon>
        <taxon>Fungi</taxon>
        <taxon>Dikarya</taxon>
        <taxon>Basidiomycota</taxon>
        <taxon>Agaricomycotina</taxon>
        <taxon>Agaricomycetes</taxon>
        <taxon>Agaricomycetidae</taxon>
        <taxon>Agaricales</taxon>
        <taxon>Agaricineae</taxon>
        <taxon>Psathyrellaceae</taxon>
        <taxon>Candolleomyces</taxon>
    </lineage>
</organism>
<evidence type="ECO:0000313" key="4">
    <source>
        <dbReference type="Proteomes" id="UP000290288"/>
    </source>
</evidence>
<comment type="caution">
    <text evidence="3">The sequence shown here is derived from an EMBL/GenBank/DDBJ whole genome shotgun (WGS) entry which is preliminary data.</text>
</comment>
<gene>
    <name evidence="3" type="ORF">EST38_g4451</name>
</gene>
<protein>
    <recommendedName>
        <fullName evidence="2">CxC2-like cysteine cluster KDZ transposase-associated domain-containing protein</fullName>
    </recommendedName>
</protein>
<evidence type="ECO:0000256" key="1">
    <source>
        <dbReference type="SAM" id="MobiDB-lite"/>
    </source>
</evidence>
<feature type="compositionally biased region" description="Basic residues" evidence="1">
    <location>
        <begin position="1"/>
        <end position="14"/>
    </location>
</feature>
<dbReference type="Proteomes" id="UP000290288">
    <property type="component" value="Unassembled WGS sequence"/>
</dbReference>
<proteinExistence type="predicted"/>